<dbReference type="Pfam" id="PF13612">
    <property type="entry name" value="DDE_Tnp_1_3"/>
    <property type="match status" value="1"/>
</dbReference>
<keyword evidence="4" id="KW-1185">Reference proteome</keyword>
<dbReference type="PANTHER" id="PTHR34631:SF3">
    <property type="entry name" value="ISSOD12 TRANSPOSASE TNPA_ISSOD12"/>
    <property type="match status" value="1"/>
</dbReference>
<dbReference type="InterPro" id="IPR053520">
    <property type="entry name" value="Transposase_Tn903"/>
</dbReference>
<proteinExistence type="predicted"/>
<gene>
    <name evidence="3" type="ORF">Trichorick_00518</name>
</gene>
<evidence type="ECO:0000313" key="4">
    <source>
        <dbReference type="Proteomes" id="UP001326613"/>
    </source>
</evidence>
<feature type="domain" description="Transposase DDE" evidence="1">
    <location>
        <begin position="124"/>
        <end position="184"/>
    </location>
</feature>
<dbReference type="Proteomes" id="UP001326613">
    <property type="component" value="Chromosome"/>
</dbReference>
<dbReference type="EMBL" id="CP112932">
    <property type="protein sequence ID" value="WPY00635.1"/>
    <property type="molecule type" value="Genomic_DNA"/>
</dbReference>
<evidence type="ECO:0000313" key="3">
    <source>
        <dbReference type="EMBL" id="WPY00635.1"/>
    </source>
</evidence>
<protein>
    <submittedName>
        <fullName evidence="3">IS5 family transposase</fullName>
    </submittedName>
</protein>
<feature type="domain" description="Transposase DDE" evidence="2">
    <location>
        <begin position="8"/>
        <end position="104"/>
    </location>
</feature>
<dbReference type="Pfam" id="PF13737">
    <property type="entry name" value="DDE_Tnp_1_5"/>
    <property type="match status" value="1"/>
</dbReference>
<reference evidence="3 4" key="1">
    <citation type="submission" date="2022-10" db="EMBL/GenBank/DDBJ databases">
        <title>Host association and intracellularity evolved multiple times independently in the Rickettsiales.</title>
        <authorList>
            <person name="Castelli M."/>
            <person name="Nardi T."/>
            <person name="Gammuto L."/>
            <person name="Bellinzona G."/>
            <person name="Sabaneyeva E."/>
            <person name="Potekhin A."/>
            <person name="Serra V."/>
            <person name="Petroni G."/>
            <person name="Sassera D."/>
        </authorList>
    </citation>
    <scope>NUCLEOTIDE SEQUENCE [LARGE SCALE GENOMIC DNA]</scope>
    <source>
        <strain evidence="3 4">Kr 154-4</strain>
    </source>
</reference>
<dbReference type="RefSeq" id="WP_410250254.1">
    <property type="nucleotide sequence ID" value="NZ_CP112932.1"/>
</dbReference>
<name>A0ABZ0URF9_9RICK</name>
<organism evidence="3 4">
    <name type="scientific">Candidatus Trichorickettsia mobilis</name>
    <dbReference type="NCBI Taxonomy" id="1346319"/>
    <lineage>
        <taxon>Bacteria</taxon>
        <taxon>Pseudomonadati</taxon>
        <taxon>Pseudomonadota</taxon>
        <taxon>Alphaproteobacteria</taxon>
        <taxon>Rickettsiales</taxon>
        <taxon>Rickettsiaceae</taxon>
        <taxon>Rickettsieae</taxon>
        <taxon>Candidatus Trichorickettsia</taxon>
    </lineage>
</organism>
<dbReference type="PANTHER" id="PTHR34631">
    <property type="match status" value="1"/>
</dbReference>
<evidence type="ECO:0000259" key="1">
    <source>
        <dbReference type="Pfam" id="PF13612"/>
    </source>
</evidence>
<evidence type="ECO:0000259" key="2">
    <source>
        <dbReference type="Pfam" id="PF13737"/>
    </source>
</evidence>
<dbReference type="InterPro" id="IPR053172">
    <property type="entry name" value="Tn903_transposase"/>
</dbReference>
<sequence>MIACDLSKNWYAESSYDKRRGRQLIYSDQAILVCQQIRYLFNFKLKQCQGFINWLFEISRLLITCPDYTTLSRRSKSLNTESLLCNENKEFDHVSIDSTGIQVYTGNEWLENKHGKRYSRMIWKKLHILVGDNGKIIANSTTDHNKDDRSQVKLLLKNDKAKEILADSGYDGENIYQDIRAKGMKPTNY</sequence>
<dbReference type="NCBIfam" id="NF033579">
    <property type="entry name" value="transpos_IS5_2"/>
    <property type="match status" value="1"/>
</dbReference>
<accession>A0ABZ0URF9</accession>
<dbReference type="InterPro" id="IPR025668">
    <property type="entry name" value="Tnp_DDE_dom"/>
</dbReference>